<dbReference type="OrthoDB" id="10665631at2759"/>
<reference evidence="3" key="1">
    <citation type="journal article" date="2013" name="Genome Announc.">
        <title>Draft genome sequence of Neofusicoccum parvum isolate UCR-NP2, a fungal vascular pathogen associated with grapevine cankers.</title>
        <authorList>
            <person name="Blanco-Ulate B."/>
            <person name="Rolshausen P."/>
            <person name="Cantu D."/>
        </authorList>
    </citation>
    <scope>NUCLEOTIDE SEQUENCE [LARGE SCALE GENOMIC DNA]</scope>
    <source>
        <strain evidence="3">UCR-NP2</strain>
    </source>
</reference>
<sequence>MSTTTSTMARGRQLSTDLINSRRAPKPETTAQPTTKEIKLTSSAGLMGSKWAPKPAQPEPQAQAQPEPEIPTTSEQTPDEPEAKPEPEITTTTTEPDKKPEPETTLQPTKKSWADLYEEDIENESNTTTTTTTSEPESDDASTTTKTTSPPNDNKSTTPSKEPTEEQPKSNKPPAGMLNSRWADANYECKPAQTRAESRTAHANDRPANKKQSSKWRRRK</sequence>
<dbReference type="AlphaFoldDB" id="R1G4Z0"/>
<feature type="region of interest" description="Disordered" evidence="1">
    <location>
        <begin position="1"/>
        <end position="220"/>
    </location>
</feature>
<evidence type="ECO:0000313" key="3">
    <source>
        <dbReference type="Proteomes" id="UP000013521"/>
    </source>
</evidence>
<dbReference type="HOGENOM" id="CLU_1255811_0_0_1"/>
<feature type="compositionally biased region" description="Polar residues" evidence="1">
    <location>
        <begin position="1"/>
        <end position="19"/>
    </location>
</feature>
<evidence type="ECO:0000313" key="2">
    <source>
        <dbReference type="EMBL" id="EOD43226.1"/>
    </source>
</evidence>
<proteinExistence type="predicted"/>
<feature type="compositionally biased region" description="Polar residues" evidence="1">
    <location>
        <begin position="29"/>
        <end position="44"/>
    </location>
</feature>
<protein>
    <submittedName>
        <fullName evidence="2">Uncharacterized protein</fullName>
    </submittedName>
</protein>
<evidence type="ECO:0000256" key="1">
    <source>
        <dbReference type="SAM" id="MobiDB-lite"/>
    </source>
</evidence>
<gene>
    <name evidence="2" type="ORF">UCRNP2_10080</name>
</gene>
<feature type="compositionally biased region" description="Low complexity" evidence="1">
    <location>
        <begin position="124"/>
        <end position="155"/>
    </location>
</feature>
<feature type="compositionally biased region" description="Basic and acidic residues" evidence="1">
    <location>
        <begin position="196"/>
        <end position="208"/>
    </location>
</feature>
<organism evidence="2 3">
    <name type="scientific">Botryosphaeria parva (strain UCR-NP2)</name>
    <name type="common">Grapevine canker fungus</name>
    <name type="synonym">Neofusicoccum parvum</name>
    <dbReference type="NCBI Taxonomy" id="1287680"/>
    <lineage>
        <taxon>Eukaryota</taxon>
        <taxon>Fungi</taxon>
        <taxon>Dikarya</taxon>
        <taxon>Ascomycota</taxon>
        <taxon>Pezizomycotina</taxon>
        <taxon>Dothideomycetes</taxon>
        <taxon>Dothideomycetes incertae sedis</taxon>
        <taxon>Botryosphaeriales</taxon>
        <taxon>Botryosphaeriaceae</taxon>
        <taxon>Neofusicoccum</taxon>
    </lineage>
</organism>
<dbReference type="Proteomes" id="UP000013521">
    <property type="component" value="Unassembled WGS sequence"/>
</dbReference>
<dbReference type="KEGG" id="npa:UCRNP2_10080"/>
<dbReference type="EMBL" id="KB916881">
    <property type="protein sequence ID" value="EOD43226.1"/>
    <property type="molecule type" value="Genomic_DNA"/>
</dbReference>
<name>R1G4Z0_BOTPV</name>
<accession>R1G4Z0</accession>